<dbReference type="AlphaFoldDB" id="A0ABD6AHI5"/>
<proteinExistence type="predicted"/>
<gene>
    <name evidence="1" type="ORF">ACFQMF_03525</name>
</gene>
<evidence type="ECO:0000313" key="1">
    <source>
        <dbReference type="EMBL" id="MFC7323649.1"/>
    </source>
</evidence>
<keyword evidence="2" id="KW-1185">Reference proteome</keyword>
<name>A0ABD6AHI5_9EURY</name>
<dbReference type="EMBL" id="JBHTBL010000002">
    <property type="protein sequence ID" value="MFC7323649.1"/>
    <property type="molecule type" value="Genomic_DNA"/>
</dbReference>
<evidence type="ECO:0000313" key="2">
    <source>
        <dbReference type="Proteomes" id="UP001596545"/>
    </source>
</evidence>
<reference evidence="1 2" key="1">
    <citation type="journal article" date="2019" name="Int. J. Syst. Evol. Microbiol.">
        <title>The Global Catalogue of Microorganisms (GCM) 10K type strain sequencing project: providing services to taxonomists for standard genome sequencing and annotation.</title>
        <authorList>
            <consortium name="The Broad Institute Genomics Platform"/>
            <consortium name="The Broad Institute Genome Sequencing Center for Infectious Disease"/>
            <person name="Wu L."/>
            <person name="Ma J."/>
        </authorList>
    </citation>
    <scope>NUCLEOTIDE SEQUENCE [LARGE SCALE GENOMIC DNA]</scope>
    <source>
        <strain evidence="1 2">CGMCC 1.12554</strain>
    </source>
</reference>
<accession>A0ABD6AHI5</accession>
<sequence>MAETCPHLAYREKGDGRSFDTARAFCTVTESFVQPMRADVCNARYGLDPATDCEFYVEPEPTEGEGEGETPDADR</sequence>
<comment type="caution">
    <text evidence="1">The sequence shown here is derived from an EMBL/GenBank/DDBJ whole genome shotgun (WGS) entry which is preliminary data.</text>
</comment>
<dbReference type="Proteomes" id="UP001596545">
    <property type="component" value="Unassembled WGS sequence"/>
</dbReference>
<organism evidence="1 2">
    <name type="scientific">Halorubrum rutilum</name>
    <dbReference type="NCBI Taxonomy" id="1364933"/>
    <lineage>
        <taxon>Archaea</taxon>
        <taxon>Methanobacteriati</taxon>
        <taxon>Methanobacteriota</taxon>
        <taxon>Stenosarchaea group</taxon>
        <taxon>Halobacteria</taxon>
        <taxon>Halobacteriales</taxon>
        <taxon>Haloferacaceae</taxon>
        <taxon>Halorubrum</taxon>
    </lineage>
</organism>
<dbReference type="RefSeq" id="WP_256407675.1">
    <property type="nucleotide sequence ID" value="NZ_JANHDN010000001.1"/>
</dbReference>
<protein>
    <submittedName>
        <fullName evidence="1">Uncharacterized protein</fullName>
    </submittedName>
</protein>